<evidence type="ECO:0000256" key="1">
    <source>
        <dbReference type="SAM" id="MobiDB-lite"/>
    </source>
</evidence>
<dbReference type="InterPro" id="IPR036259">
    <property type="entry name" value="MFS_trans_sf"/>
</dbReference>
<feature type="transmembrane region" description="Helical" evidence="2">
    <location>
        <begin position="47"/>
        <end position="66"/>
    </location>
</feature>
<name>A0ABY9IDY5_9ACTN</name>
<gene>
    <name evidence="3" type="ORF">P8A22_36270</name>
</gene>
<keyword evidence="2" id="KW-1133">Transmembrane helix</keyword>
<keyword evidence="4" id="KW-1185">Reference proteome</keyword>
<sequence length="234" mass="23989">MTMNTPFYAKVAAIAGRPLVLLASLIMSAPAEISLARTAGFHGGYELLAPLLLSLYAICAATIATARQKGDRGRLSAILGAIAAMGFALSAQVVAHLLAAGYMASGPWLVAAVSAVPAVAAAHLLHLGVQPNGDENSPGKTTTVGVTKENPCQDIENKSENDKGAEGDRTPGNAIPVAPRPKPIGRPKPSLQAIREAADTLDKTGQQVTSSALAKLFGVSDRTGARYKGMLVAA</sequence>
<dbReference type="SUPFAM" id="SSF103473">
    <property type="entry name" value="MFS general substrate transporter"/>
    <property type="match status" value="1"/>
</dbReference>
<keyword evidence="2" id="KW-0472">Membrane</keyword>
<feature type="transmembrane region" description="Helical" evidence="2">
    <location>
        <begin position="7"/>
        <end position="27"/>
    </location>
</feature>
<evidence type="ECO:0000313" key="3">
    <source>
        <dbReference type="EMBL" id="WLQ44874.1"/>
    </source>
</evidence>
<dbReference type="RefSeq" id="WP_306092108.1">
    <property type="nucleotide sequence ID" value="NZ_CP120992.1"/>
</dbReference>
<protein>
    <submittedName>
        <fullName evidence="3">Uncharacterized protein</fullName>
    </submittedName>
</protein>
<organism evidence="3 4">
    <name type="scientific">Streptomyces laculatispora</name>
    <dbReference type="NCBI Taxonomy" id="887464"/>
    <lineage>
        <taxon>Bacteria</taxon>
        <taxon>Bacillati</taxon>
        <taxon>Actinomycetota</taxon>
        <taxon>Actinomycetes</taxon>
        <taxon>Kitasatosporales</taxon>
        <taxon>Streptomycetaceae</taxon>
        <taxon>Streptomyces</taxon>
    </lineage>
</organism>
<proteinExistence type="predicted"/>
<reference evidence="3 4" key="1">
    <citation type="submission" date="2023-03" db="EMBL/GenBank/DDBJ databases">
        <title>Isolation and description of six Streptomyces strains from soil environments, able to metabolize different microbial glucans.</title>
        <authorList>
            <person name="Widen T."/>
            <person name="Larsbrink J."/>
        </authorList>
    </citation>
    <scope>NUCLEOTIDE SEQUENCE [LARGE SCALE GENOMIC DNA]</scope>
    <source>
        <strain evidence="3 4">Mut2</strain>
    </source>
</reference>
<evidence type="ECO:0000256" key="2">
    <source>
        <dbReference type="SAM" id="Phobius"/>
    </source>
</evidence>
<dbReference type="EMBL" id="CP120992">
    <property type="protein sequence ID" value="WLQ44874.1"/>
    <property type="molecule type" value="Genomic_DNA"/>
</dbReference>
<accession>A0ABY9IDY5</accession>
<feature type="compositionally biased region" description="Basic and acidic residues" evidence="1">
    <location>
        <begin position="155"/>
        <end position="169"/>
    </location>
</feature>
<keyword evidence="2" id="KW-0812">Transmembrane</keyword>
<evidence type="ECO:0000313" key="4">
    <source>
        <dbReference type="Proteomes" id="UP001229952"/>
    </source>
</evidence>
<feature type="region of interest" description="Disordered" evidence="1">
    <location>
        <begin position="152"/>
        <end position="187"/>
    </location>
</feature>
<dbReference type="Proteomes" id="UP001229952">
    <property type="component" value="Chromosome"/>
</dbReference>
<feature type="transmembrane region" description="Helical" evidence="2">
    <location>
        <begin position="108"/>
        <end position="129"/>
    </location>
</feature>
<feature type="transmembrane region" description="Helical" evidence="2">
    <location>
        <begin position="78"/>
        <end position="102"/>
    </location>
</feature>